<feature type="compositionally biased region" description="Low complexity" evidence="4">
    <location>
        <begin position="1111"/>
        <end position="1124"/>
    </location>
</feature>
<dbReference type="PANTHER" id="PTHR46040">
    <property type="entry name" value="HIGH MOBILITY GROUP PROTEIN 2"/>
    <property type="match status" value="1"/>
</dbReference>
<evidence type="ECO:0000313" key="5">
    <source>
        <dbReference type="EMBL" id="CAD7225925.1"/>
    </source>
</evidence>
<feature type="region of interest" description="Disordered" evidence="4">
    <location>
        <begin position="1394"/>
        <end position="1659"/>
    </location>
</feature>
<feature type="region of interest" description="Disordered" evidence="4">
    <location>
        <begin position="898"/>
        <end position="920"/>
    </location>
</feature>
<dbReference type="PROSITE" id="PS50118">
    <property type="entry name" value="HMG_BOX_2"/>
    <property type="match status" value="5"/>
</dbReference>
<dbReference type="EMBL" id="OB660693">
    <property type="protein sequence ID" value="CAD7225925.1"/>
    <property type="molecule type" value="Genomic_DNA"/>
</dbReference>
<dbReference type="GO" id="GO:0003677">
    <property type="term" value="F:DNA binding"/>
    <property type="evidence" value="ECO:0007669"/>
    <property type="project" value="UniProtKB-UniRule"/>
</dbReference>
<feature type="region of interest" description="Disordered" evidence="4">
    <location>
        <begin position="981"/>
        <end position="1062"/>
    </location>
</feature>
<dbReference type="GO" id="GO:0005634">
    <property type="term" value="C:nucleus"/>
    <property type="evidence" value="ECO:0007669"/>
    <property type="project" value="UniProtKB-UniRule"/>
</dbReference>
<dbReference type="InterPro" id="IPR009071">
    <property type="entry name" value="HMG_box_dom"/>
</dbReference>
<feature type="compositionally biased region" description="Polar residues" evidence="4">
    <location>
        <begin position="1237"/>
        <end position="1251"/>
    </location>
</feature>
<dbReference type="Gene3D" id="1.10.30.10">
    <property type="entry name" value="High mobility group box domain"/>
    <property type="match status" value="5"/>
</dbReference>
<sequence length="1805" mass="198204">IGPANKQKLETAERKLREIKLKSKKEKARLEQMEKEGKPKRPKLPFFRFIEASGRKPGVETAKVCGQEWRSLSESAKHQFMQAYEADKKKYLSDLANWEAKMLKEEKADLVRVSSRPKPAPKPRTRKVVKKAVKKVAKKKAVKKVAKKKAVKKVAKKKSSKKVVAKKVVKKAPAKKAVAKKVPAKTWKEPSRTMAILKSLILSRSALFPRTRFQEGLFISLSKQASFGLFSSSSGSGASSVTSKSSAQSVAATLGLPERPKRPLTAFILFSNECRNKVLQRNPTLKTTEVAKQLGSMWKTLESSSKATFEAKAAQEKSRYDNELSAFIQRIGPANKQKLETAERKLREIKLKSKKEKARLEQMEKEGKPKRPKLPFFRFIEASGRKPGVETFKFCGQEWRSLSESAKQPFVEAYEVDKKKYSTDLASWEAKMLKEGKADLVRVSSRPKPAPKPRTRKVVKKAVKKVAKKKAVKKVAKKKAVKKVAKKKAAKKVVAKKVVKKAPAKKAVASKVPAKKWKERPHTMAILKALILSRGALFPRTRFQEGLFISLSKQASFGLFSSSSGSGASSVTSKSSPPSVAATLGLPERPKRPLTAFILFSNEYRNKVLQRNPTLKTTEVAKQLGSMWKTLESSSKATFEAKAALEKRRYESELSTFLRKIGPANKEKLEAAEKKLRESKLKAKKEKTRREQMEKEGKPKLPKGPFFRFAEASGRKPGVETAKVCGQEWRSLSESAKHQFMQAYEADKKKYLSDLANWEAKMLKEGKTDLVRVSSRPKPLPKPRTRKVVKKTVKKVAKKKAAKKVAKKKVVAKKAVKKAPAKKTVAKKTAAKSKTKRFAQSLCSVMPTPEDFAALETFSQRLKVCLESKNAGETEDVKGSEREGVMALASLQRKAFNNRGFPEDARTKKSDVESLSSSRTKEVLLKAMRDSIKRQGLESPPVWAPESMASSVVPESLRCEERLVPSSDEYGVLAAGTSPSLLAFNPSKRSTRTAGSNSQDPKSQKSTADSPKTVASSWSPGKAPSHKTFHSPKLVTSSVSPKVKSTRSPKKRLALSPLPPVQNEIDTCWHVQLTQDGRNIAAGTEDEDVENYRPISPSVSELFGASEDIFSSTPSPRVRSSTGSKKTRLTPSSMKPVGGDEKAGDTSPGKPSGGEEERRRVSPKKRRSPWTKRKLNEGNEQEVLFNPASPSPSVMGGYHKALRLSPSAAAQRRSPKKKKLWFEQGTRSKIKEPTVVPSLNTSEGPPSSSPSHYAINAVEASHHSRFGHQRMGAGATSANTSLITRPLYKRCDGDDTFDSLPVPPCVAKGIVSGMTKKDRLLYMKAKECGFCKKMWTERGVHGNALDKKLDECRRYRDVFKWKRSGDDSSSDEADVRSVLNSKTLFVSWIEPGPGIMAEGADRAREGADPAREGADRAKEGADRAREGADQAREGTDRARERADRAREGADRAREGADRAREGADRAKEGADRAKEGADRAKEGADRAKEGADRAKEGADRAKEGADRAKEGADRAKEGADRAKEGADRAKEGADRAKEGADRAKEGADRAKEGADRAKEGADRAKEGADRAKEGADRAKEGADRAKEGADRAKEGADRAKEGADRAKEGADPAREGADRAKEGADRAEEGADRAKEGADRAKEGTDRAKEGADQIREGADRARGDRVLWDLTGPCGIYSRCPEELASPLGTTYHLHSRLPWPSLPPPLPPPLAQPATSAPAFPGPAYHLHSCLPWPSLTPPLLLSLAQPATSSSRTELSLFCDSDCTCLFLYSSATDSRILSFPKDAEVVVVPPSPSPRPDRQLK</sequence>
<evidence type="ECO:0000256" key="3">
    <source>
        <dbReference type="SAM" id="Coils"/>
    </source>
</evidence>
<feature type="region of interest" description="Disordered" evidence="4">
    <location>
        <begin position="679"/>
        <end position="706"/>
    </location>
</feature>
<keyword evidence="2" id="KW-0539">Nucleus</keyword>
<organism evidence="5">
    <name type="scientific">Cyprideis torosa</name>
    <dbReference type="NCBI Taxonomy" id="163714"/>
    <lineage>
        <taxon>Eukaryota</taxon>
        <taxon>Metazoa</taxon>
        <taxon>Ecdysozoa</taxon>
        <taxon>Arthropoda</taxon>
        <taxon>Crustacea</taxon>
        <taxon>Oligostraca</taxon>
        <taxon>Ostracoda</taxon>
        <taxon>Podocopa</taxon>
        <taxon>Podocopida</taxon>
        <taxon>Cytherocopina</taxon>
        <taxon>Cytheroidea</taxon>
        <taxon>Cytherideidae</taxon>
        <taxon>Cyprideis</taxon>
    </lineage>
</organism>
<gene>
    <name evidence="5" type="ORF">CTOB1V02_LOCUS3853</name>
</gene>
<reference evidence="5" key="1">
    <citation type="submission" date="2020-11" db="EMBL/GenBank/DDBJ databases">
        <authorList>
            <person name="Tran Van P."/>
        </authorList>
    </citation>
    <scope>NUCLEOTIDE SEQUENCE</scope>
</reference>
<feature type="region of interest" description="Disordered" evidence="4">
    <location>
        <begin position="1106"/>
        <end position="1193"/>
    </location>
</feature>
<feature type="compositionally biased region" description="Basic residues" evidence="4">
    <location>
        <begin position="1044"/>
        <end position="1053"/>
    </location>
</feature>
<feature type="non-terminal residue" evidence="5">
    <location>
        <position position="1805"/>
    </location>
</feature>
<feature type="compositionally biased region" description="Basic and acidic residues" evidence="4">
    <location>
        <begin position="901"/>
        <end position="912"/>
    </location>
</feature>
<dbReference type="SMART" id="SM00398">
    <property type="entry name" value="HMG"/>
    <property type="match status" value="5"/>
</dbReference>
<dbReference type="InterPro" id="IPR036910">
    <property type="entry name" value="HMG_box_dom_sf"/>
</dbReference>
<dbReference type="OrthoDB" id="5550281at2759"/>
<dbReference type="PANTHER" id="PTHR46040:SF3">
    <property type="entry name" value="HIGH MOBILITY GROUP PROTEIN 2"/>
    <property type="match status" value="1"/>
</dbReference>
<feature type="compositionally biased region" description="Basic and acidic residues" evidence="4">
    <location>
        <begin position="1399"/>
        <end position="1659"/>
    </location>
</feature>
<feature type="region of interest" description="Disordered" evidence="4">
    <location>
        <begin position="1232"/>
        <end position="1251"/>
    </location>
</feature>
<proteinExistence type="predicted"/>
<feature type="compositionally biased region" description="Basic and acidic residues" evidence="4">
    <location>
        <begin position="28"/>
        <end position="39"/>
    </location>
</feature>
<feature type="compositionally biased region" description="Basic and acidic residues" evidence="4">
    <location>
        <begin position="7"/>
        <end position="21"/>
    </location>
</feature>
<dbReference type="GO" id="GO:0010468">
    <property type="term" value="P:regulation of gene expression"/>
    <property type="evidence" value="ECO:0007669"/>
    <property type="project" value="TreeGrafter"/>
</dbReference>
<feature type="compositionally biased region" description="Polar residues" evidence="4">
    <location>
        <begin position="992"/>
        <end position="1019"/>
    </location>
</feature>
<feature type="coiled-coil region" evidence="3">
    <location>
        <begin position="339"/>
        <end position="366"/>
    </location>
</feature>
<evidence type="ECO:0000256" key="1">
    <source>
        <dbReference type="ARBA" id="ARBA00023125"/>
    </source>
</evidence>
<feature type="region of interest" description="Disordered" evidence="4">
    <location>
        <begin position="1"/>
        <end position="40"/>
    </location>
</feature>
<accession>A0A7R8W6K8</accession>
<evidence type="ECO:0000256" key="2">
    <source>
        <dbReference type="ARBA" id="ARBA00023242"/>
    </source>
</evidence>
<feature type="compositionally biased region" description="Low complexity" evidence="4">
    <location>
        <begin position="1031"/>
        <end position="1043"/>
    </location>
</feature>
<name>A0A7R8W6K8_9CRUS</name>
<feature type="region of interest" description="Disordered" evidence="4">
    <location>
        <begin position="1205"/>
        <end position="1226"/>
    </location>
</feature>
<evidence type="ECO:0000256" key="4">
    <source>
        <dbReference type="SAM" id="MobiDB-lite"/>
    </source>
</evidence>
<feature type="compositionally biased region" description="Basic residues" evidence="4">
    <location>
        <begin position="1161"/>
        <end position="1173"/>
    </location>
</feature>
<dbReference type="InterPro" id="IPR051965">
    <property type="entry name" value="ChromReg_NeuronalGeneExpr"/>
</dbReference>
<feature type="compositionally biased region" description="Basic and acidic residues" evidence="4">
    <location>
        <begin position="688"/>
        <end position="699"/>
    </location>
</feature>
<protein>
    <submittedName>
        <fullName evidence="5">Uncharacterized protein</fullName>
    </submittedName>
</protein>
<dbReference type="CDD" id="cd00084">
    <property type="entry name" value="HMG-box_SF"/>
    <property type="match status" value="2"/>
</dbReference>
<dbReference type="SUPFAM" id="SSF47095">
    <property type="entry name" value="HMG-box"/>
    <property type="match status" value="5"/>
</dbReference>
<keyword evidence="1" id="KW-0238">DNA-binding</keyword>
<keyword evidence="3" id="KW-0175">Coiled coil</keyword>
<dbReference type="Pfam" id="PF00505">
    <property type="entry name" value="HMG_box"/>
    <property type="match status" value="2"/>
</dbReference>